<dbReference type="EMBL" id="JAROKS010000016">
    <property type="protein sequence ID" value="KAK1794554.1"/>
    <property type="molecule type" value="Genomic_DNA"/>
</dbReference>
<proteinExistence type="predicted"/>
<organism evidence="3 4">
    <name type="scientific">Electrophorus voltai</name>
    <dbReference type="NCBI Taxonomy" id="2609070"/>
    <lineage>
        <taxon>Eukaryota</taxon>
        <taxon>Metazoa</taxon>
        <taxon>Chordata</taxon>
        <taxon>Craniata</taxon>
        <taxon>Vertebrata</taxon>
        <taxon>Euteleostomi</taxon>
        <taxon>Actinopterygii</taxon>
        <taxon>Neopterygii</taxon>
        <taxon>Teleostei</taxon>
        <taxon>Ostariophysi</taxon>
        <taxon>Gymnotiformes</taxon>
        <taxon>Gymnotoidei</taxon>
        <taxon>Gymnotidae</taxon>
        <taxon>Electrophorus</taxon>
    </lineage>
</organism>
<feature type="signal peptide" evidence="1">
    <location>
        <begin position="1"/>
        <end position="20"/>
    </location>
</feature>
<keyword evidence="4" id="KW-1185">Reference proteome</keyword>
<keyword evidence="1" id="KW-0732">Signal</keyword>
<protein>
    <recommendedName>
        <fullName evidence="2">DH domain-containing protein</fullName>
    </recommendedName>
</protein>
<dbReference type="SMART" id="SM00325">
    <property type="entry name" value="RhoGEF"/>
    <property type="match status" value="1"/>
</dbReference>
<dbReference type="Gene3D" id="1.20.900.10">
    <property type="entry name" value="Dbl homology (DH) domain"/>
    <property type="match status" value="1"/>
</dbReference>
<evidence type="ECO:0000256" key="1">
    <source>
        <dbReference type="SAM" id="SignalP"/>
    </source>
</evidence>
<dbReference type="GO" id="GO:0005085">
    <property type="term" value="F:guanyl-nucleotide exchange factor activity"/>
    <property type="evidence" value="ECO:0007669"/>
    <property type="project" value="InterPro"/>
</dbReference>
<dbReference type="PROSITE" id="PS50010">
    <property type="entry name" value="DH_2"/>
    <property type="match status" value="1"/>
</dbReference>
<feature type="chain" id="PRO_5041907360" description="DH domain-containing protein" evidence="1">
    <location>
        <begin position="21"/>
        <end position="190"/>
    </location>
</feature>
<comment type="caution">
    <text evidence="3">The sequence shown here is derived from an EMBL/GenBank/DDBJ whole genome shotgun (WGS) entry which is preliminary data.</text>
</comment>
<dbReference type="AlphaFoldDB" id="A0AAD9DVQ3"/>
<dbReference type="PANTHER" id="PTHR45872">
    <property type="entry name" value="RHO GUANINE NUCLEOTIDE EXCHANGE FACTOR 2, ISOFORM D"/>
    <property type="match status" value="1"/>
</dbReference>
<sequence>MSLTVLVRWFQCCFISSTRASSSIDLSSCITLSKTFFFMTKLFTTKASPLRTLRVLDRAFQKRRNLLTSEELSCIFPNLPQVYSLHANLCESMKRLRDSPLGQGIWDIVVSRLENAVGEEFQEQVSHLCGQQSQALELIKNKQRKDLRFSHLMQECEASTHCRWLQLKDLLLLEMQRLTKYPLLLNNIIK</sequence>
<evidence type="ECO:0000259" key="2">
    <source>
        <dbReference type="PROSITE" id="PS50010"/>
    </source>
</evidence>
<dbReference type="InterPro" id="IPR000219">
    <property type="entry name" value="DH_dom"/>
</dbReference>
<dbReference type="Proteomes" id="UP001239994">
    <property type="component" value="Unassembled WGS sequence"/>
</dbReference>
<dbReference type="GO" id="GO:0007186">
    <property type="term" value="P:G protein-coupled receptor signaling pathway"/>
    <property type="evidence" value="ECO:0007669"/>
    <property type="project" value="TreeGrafter"/>
</dbReference>
<feature type="domain" description="DH" evidence="2">
    <location>
        <begin position="34"/>
        <end position="190"/>
    </location>
</feature>
<dbReference type="GO" id="GO:0001664">
    <property type="term" value="F:G protein-coupled receptor binding"/>
    <property type="evidence" value="ECO:0007669"/>
    <property type="project" value="TreeGrafter"/>
</dbReference>
<reference evidence="3" key="1">
    <citation type="submission" date="2023-03" db="EMBL/GenBank/DDBJ databases">
        <title>Electrophorus voltai genome.</title>
        <authorList>
            <person name="Bian C."/>
        </authorList>
    </citation>
    <scope>NUCLEOTIDE SEQUENCE</scope>
    <source>
        <strain evidence="3">CB-2022</strain>
        <tissue evidence="3">Muscle</tissue>
    </source>
</reference>
<gene>
    <name evidence="3" type="ORF">P4O66_001288</name>
</gene>
<dbReference type="Pfam" id="PF00621">
    <property type="entry name" value="RhoGEF"/>
    <property type="match status" value="1"/>
</dbReference>
<accession>A0AAD9DVQ3</accession>
<dbReference type="PANTHER" id="PTHR45872:SF1">
    <property type="entry name" value="RHO GUANINE NUCLEOTIDE EXCHANGE FACTOR 11"/>
    <property type="match status" value="1"/>
</dbReference>
<dbReference type="SUPFAM" id="SSF48065">
    <property type="entry name" value="DBL homology domain (DH-domain)"/>
    <property type="match status" value="1"/>
</dbReference>
<name>A0AAD9DVQ3_9TELE</name>
<dbReference type="InterPro" id="IPR035899">
    <property type="entry name" value="DBL_dom_sf"/>
</dbReference>
<evidence type="ECO:0000313" key="4">
    <source>
        <dbReference type="Proteomes" id="UP001239994"/>
    </source>
</evidence>
<evidence type="ECO:0000313" key="3">
    <source>
        <dbReference type="EMBL" id="KAK1794554.1"/>
    </source>
</evidence>
<dbReference type="GO" id="GO:0005737">
    <property type="term" value="C:cytoplasm"/>
    <property type="evidence" value="ECO:0007669"/>
    <property type="project" value="TreeGrafter"/>
</dbReference>